<organism evidence="2 3">
    <name type="scientific">Geodermatophilus obscurus</name>
    <dbReference type="NCBI Taxonomy" id="1861"/>
    <lineage>
        <taxon>Bacteria</taxon>
        <taxon>Bacillati</taxon>
        <taxon>Actinomycetota</taxon>
        <taxon>Actinomycetes</taxon>
        <taxon>Geodermatophilales</taxon>
        <taxon>Geodermatophilaceae</taxon>
        <taxon>Geodermatophilus</taxon>
    </lineage>
</organism>
<evidence type="ECO:0000313" key="2">
    <source>
        <dbReference type="EMBL" id="SFO23970.1"/>
    </source>
</evidence>
<evidence type="ECO:0000313" key="3">
    <source>
        <dbReference type="Proteomes" id="UP000183642"/>
    </source>
</evidence>
<dbReference type="Proteomes" id="UP000183642">
    <property type="component" value="Unassembled WGS sequence"/>
</dbReference>
<feature type="transmembrane region" description="Helical" evidence="1">
    <location>
        <begin position="73"/>
        <end position="93"/>
    </location>
</feature>
<dbReference type="RefSeq" id="WP_143108124.1">
    <property type="nucleotide sequence ID" value="NZ_FOWE01000005.1"/>
</dbReference>
<keyword evidence="1" id="KW-0812">Transmembrane</keyword>
<evidence type="ECO:0000256" key="1">
    <source>
        <dbReference type="SAM" id="Phobius"/>
    </source>
</evidence>
<feature type="transmembrane region" description="Helical" evidence="1">
    <location>
        <begin position="21"/>
        <end position="53"/>
    </location>
</feature>
<keyword evidence="1" id="KW-0472">Membrane</keyword>
<keyword evidence="1" id="KW-1133">Transmembrane helix</keyword>
<gene>
    <name evidence="2" type="ORF">SAMN05660359_02154</name>
</gene>
<proteinExistence type="predicted"/>
<protein>
    <submittedName>
        <fullName evidence="2">Uncharacterized protein</fullName>
    </submittedName>
</protein>
<dbReference type="EMBL" id="FOWE01000005">
    <property type="protein sequence ID" value="SFO23970.1"/>
    <property type="molecule type" value="Genomic_DNA"/>
</dbReference>
<name>A0A1I5FJQ3_9ACTN</name>
<accession>A0A1I5FJQ3</accession>
<sequence length="126" mass="13616">MTDTLRRPPVAAPPRRQLPHWASWLLCLGLGLGLGWLCRFPLIVSGMTGLMIAMRAGWADASSTLLRDGLSPAVITTVLLWSVFVLVAAPLTALARSYTPVPARVWWPVSVALWVVPYVSSSVGLP</sequence>
<dbReference type="AlphaFoldDB" id="A0A1I5FJQ3"/>
<reference evidence="3" key="1">
    <citation type="submission" date="2016-10" db="EMBL/GenBank/DDBJ databases">
        <authorList>
            <person name="Varghese N."/>
            <person name="Submissions S."/>
        </authorList>
    </citation>
    <scope>NUCLEOTIDE SEQUENCE [LARGE SCALE GENOMIC DNA]</scope>
    <source>
        <strain evidence="3">DSM 43161</strain>
    </source>
</reference>
<keyword evidence="3" id="KW-1185">Reference proteome</keyword>